<name>A0A370B9K2_9ACTN</name>
<protein>
    <submittedName>
        <fullName evidence="1">Uncharacterized protein</fullName>
    </submittedName>
</protein>
<dbReference type="AlphaFoldDB" id="A0A370B9K2"/>
<gene>
    <name evidence="1" type="ORF">DVH02_19715</name>
</gene>
<evidence type="ECO:0000313" key="2">
    <source>
        <dbReference type="Proteomes" id="UP000253741"/>
    </source>
</evidence>
<sequence length="95" mass="10297">MYEPDPHAPEPEDFRALFLGEYGESAEERRIREAAAHDVLTELIEEGESDEITRLNAAYAAQLSNRNVVLMTTRPAAAEAPAPGRTSADAEGKAA</sequence>
<reference evidence="1 2" key="1">
    <citation type="submission" date="2018-07" db="EMBL/GenBank/DDBJ databases">
        <title>Streptomyces species from bats.</title>
        <authorList>
            <person name="Dunlap C."/>
        </authorList>
    </citation>
    <scope>NUCLEOTIDE SEQUENCE [LARGE SCALE GENOMIC DNA]</scope>
    <source>
        <strain evidence="1 2">AC230</strain>
    </source>
</reference>
<comment type="caution">
    <text evidence="1">The sequence shown here is derived from an EMBL/GenBank/DDBJ whole genome shotgun (WGS) entry which is preliminary data.</text>
</comment>
<dbReference type="EMBL" id="QQNA01000155">
    <property type="protein sequence ID" value="RDG36483.1"/>
    <property type="molecule type" value="Genomic_DNA"/>
</dbReference>
<evidence type="ECO:0000313" key="1">
    <source>
        <dbReference type="EMBL" id="RDG36483.1"/>
    </source>
</evidence>
<proteinExistence type="predicted"/>
<keyword evidence="2" id="KW-1185">Reference proteome</keyword>
<organism evidence="1 2">
    <name type="scientific">Streptomyces corynorhini</name>
    <dbReference type="NCBI Taxonomy" id="2282652"/>
    <lineage>
        <taxon>Bacteria</taxon>
        <taxon>Bacillati</taxon>
        <taxon>Actinomycetota</taxon>
        <taxon>Actinomycetes</taxon>
        <taxon>Kitasatosporales</taxon>
        <taxon>Streptomycetaceae</taxon>
        <taxon>Streptomyces</taxon>
    </lineage>
</organism>
<accession>A0A370B9K2</accession>
<dbReference type="Proteomes" id="UP000253741">
    <property type="component" value="Unassembled WGS sequence"/>
</dbReference>